<sequence>MSSTSPVRLTQFISYLSLPDPTYIVFVFIFIHDCHLNTVVLPLSVSIHLTSS</sequence>
<evidence type="ECO:0000256" key="1">
    <source>
        <dbReference type="SAM" id="Phobius"/>
    </source>
</evidence>
<dbReference type="AlphaFoldDB" id="A0A0E9Q3H3"/>
<dbReference type="EMBL" id="GBXM01097697">
    <property type="protein sequence ID" value="JAH10880.1"/>
    <property type="molecule type" value="Transcribed_RNA"/>
</dbReference>
<name>A0A0E9Q3H3_ANGAN</name>
<reference evidence="2" key="2">
    <citation type="journal article" date="2015" name="Fish Shellfish Immunol.">
        <title>Early steps in the European eel (Anguilla anguilla)-Vibrio vulnificus interaction in the gills: Role of the RtxA13 toxin.</title>
        <authorList>
            <person name="Callol A."/>
            <person name="Pajuelo D."/>
            <person name="Ebbesson L."/>
            <person name="Teles M."/>
            <person name="MacKenzie S."/>
            <person name="Amaro C."/>
        </authorList>
    </citation>
    <scope>NUCLEOTIDE SEQUENCE</scope>
</reference>
<organism evidence="2">
    <name type="scientific">Anguilla anguilla</name>
    <name type="common">European freshwater eel</name>
    <name type="synonym">Muraena anguilla</name>
    <dbReference type="NCBI Taxonomy" id="7936"/>
    <lineage>
        <taxon>Eukaryota</taxon>
        <taxon>Metazoa</taxon>
        <taxon>Chordata</taxon>
        <taxon>Craniata</taxon>
        <taxon>Vertebrata</taxon>
        <taxon>Euteleostomi</taxon>
        <taxon>Actinopterygii</taxon>
        <taxon>Neopterygii</taxon>
        <taxon>Teleostei</taxon>
        <taxon>Anguilliformes</taxon>
        <taxon>Anguillidae</taxon>
        <taxon>Anguilla</taxon>
    </lineage>
</organism>
<proteinExistence type="predicted"/>
<reference evidence="2" key="1">
    <citation type="submission" date="2014-11" db="EMBL/GenBank/DDBJ databases">
        <authorList>
            <person name="Amaro Gonzalez C."/>
        </authorList>
    </citation>
    <scope>NUCLEOTIDE SEQUENCE</scope>
</reference>
<feature type="transmembrane region" description="Helical" evidence="1">
    <location>
        <begin position="12"/>
        <end position="31"/>
    </location>
</feature>
<keyword evidence="1" id="KW-0812">Transmembrane</keyword>
<keyword evidence="1" id="KW-1133">Transmembrane helix</keyword>
<protein>
    <submittedName>
        <fullName evidence="2">Uncharacterized protein</fullName>
    </submittedName>
</protein>
<evidence type="ECO:0000313" key="2">
    <source>
        <dbReference type="EMBL" id="JAH10880.1"/>
    </source>
</evidence>
<accession>A0A0E9Q3H3</accession>
<keyword evidence="1" id="KW-0472">Membrane</keyword>